<dbReference type="Gene3D" id="1.10.340.30">
    <property type="entry name" value="Hypothetical protein, domain 2"/>
    <property type="match status" value="1"/>
</dbReference>
<dbReference type="Gene3D" id="1.10.1670.40">
    <property type="match status" value="1"/>
</dbReference>
<gene>
    <name evidence="6" type="ORF">L0M14_29000</name>
</gene>
<dbReference type="RefSeq" id="WP_235119861.1">
    <property type="nucleotide sequence ID" value="NZ_CP090978.1"/>
</dbReference>
<dbReference type="InterPro" id="IPR051912">
    <property type="entry name" value="Alkylbase_DNA_Glycosylase/TA"/>
</dbReference>
<dbReference type="SMART" id="SM00478">
    <property type="entry name" value="ENDO3c"/>
    <property type="match status" value="1"/>
</dbReference>
<dbReference type="EMBL" id="CP090978">
    <property type="protein sequence ID" value="UJF33492.1"/>
    <property type="molecule type" value="Genomic_DNA"/>
</dbReference>
<sequence length="232" mass="25898">MSKTTIHLNYQHPAIEMLCNADPKLRMLIRLVGELSLTYGDDPFRSLAMSILSQQLSAKAAATIQARVLELIPEFTPEQLLAADPELLRSCGVSRPKIRYIQDLSQKSLSGELNFSDLDIKNDAEWIKELTTIKGVGTWTAEMFLIFNLGRPNVLSLGDAGLQRAARWLHQIDERPDGNYLGQAGASWSPYRSYASLYLWRAIDLGFVDSGHDVEGCLDKQNAVMEEDVENG</sequence>
<proteinExistence type="predicted"/>
<name>A0ABY3SKI2_9BACL</name>
<dbReference type="InterPro" id="IPR011257">
    <property type="entry name" value="DNA_glycosylase"/>
</dbReference>
<reference evidence="6 7" key="1">
    <citation type="journal article" date="2024" name="Int. J. Syst. Evol. Microbiol.">
        <title>Paenibacillus hexagrammi sp. nov., a novel bacterium isolated from the gut content of Hexagrammos agrammus.</title>
        <authorList>
            <person name="Jung H.K."/>
            <person name="Kim D.G."/>
            <person name="Zin H."/>
            <person name="Park J."/>
            <person name="Jung H."/>
            <person name="Kim Y.O."/>
            <person name="Kong H.J."/>
            <person name="Kim J.W."/>
            <person name="Kim Y.S."/>
        </authorList>
    </citation>
    <scope>NUCLEOTIDE SEQUENCE [LARGE SCALE GENOMIC DNA]</scope>
    <source>
        <strain evidence="6 7">YPD9-1</strain>
    </source>
</reference>
<keyword evidence="3" id="KW-0227">DNA damage</keyword>
<evidence type="ECO:0000313" key="6">
    <source>
        <dbReference type="EMBL" id="UJF33492.1"/>
    </source>
</evidence>
<organism evidence="6 7">
    <name type="scientific">Paenibacillus hexagrammi</name>
    <dbReference type="NCBI Taxonomy" id="2908839"/>
    <lineage>
        <taxon>Bacteria</taxon>
        <taxon>Bacillati</taxon>
        <taxon>Bacillota</taxon>
        <taxon>Bacilli</taxon>
        <taxon>Bacillales</taxon>
        <taxon>Paenibacillaceae</taxon>
        <taxon>Paenibacillus</taxon>
    </lineage>
</organism>
<dbReference type="SUPFAM" id="SSF48150">
    <property type="entry name" value="DNA-glycosylase"/>
    <property type="match status" value="1"/>
</dbReference>
<accession>A0ABY3SKI2</accession>
<evidence type="ECO:0000313" key="7">
    <source>
        <dbReference type="Proteomes" id="UP001649230"/>
    </source>
</evidence>
<dbReference type="CDD" id="cd00056">
    <property type="entry name" value="ENDO3c"/>
    <property type="match status" value="1"/>
</dbReference>
<dbReference type="InterPro" id="IPR003265">
    <property type="entry name" value="HhH-GPD_domain"/>
</dbReference>
<keyword evidence="7" id="KW-1185">Reference proteome</keyword>
<dbReference type="Pfam" id="PF00730">
    <property type="entry name" value="HhH-GPD"/>
    <property type="match status" value="1"/>
</dbReference>
<feature type="domain" description="HhH-GPD" evidence="5">
    <location>
        <begin position="52"/>
        <end position="204"/>
    </location>
</feature>
<evidence type="ECO:0000256" key="2">
    <source>
        <dbReference type="ARBA" id="ARBA00012000"/>
    </source>
</evidence>
<evidence type="ECO:0000259" key="5">
    <source>
        <dbReference type="SMART" id="SM00478"/>
    </source>
</evidence>
<dbReference type="PANTHER" id="PTHR43003">
    <property type="entry name" value="DNA-3-METHYLADENINE GLYCOSYLASE"/>
    <property type="match status" value="1"/>
</dbReference>
<dbReference type="PANTHER" id="PTHR43003:SF5">
    <property type="entry name" value="DNA-3-METHYLADENINE GLYCOSYLASE"/>
    <property type="match status" value="1"/>
</dbReference>
<evidence type="ECO:0000256" key="4">
    <source>
        <dbReference type="ARBA" id="ARBA00023204"/>
    </source>
</evidence>
<keyword evidence="4" id="KW-0234">DNA repair</keyword>
<protein>
    <recommendedName>
        <fullName evidence="2">DNA-3-methyladenine glycosylase II</fullName>
        <ecNumber evidence="2">3.2.2.21</ecNumber>
    </recommendedName>
</protein>
<comment type="catalytic activity">
    <reaction evidence="1">
        <text>Hydrolysis of alkylated DNA, releasing 3-methyladenine, 3-methylguanine, 7-methylguanine and 7-methyladenine.</text>
        <dbReference type="EC" id="3.2.2.21"/>
    </reaction>
</comment>
<dbReference type="Proteomes" id="UP001649230">
    <property type="component" value="Chromosome"/>
</dbReference>
<evidence type="ECO:0000256" key="3">
    <source>
        <dbReference type="ARBA" id="ARBA00022763"/>
    </source>
</evidence>
<evidence type="ECO:0000256" key="1">
    <source>
        <dbReference type="ARBA" id="ARBA00000086"/>
    </source>
</evidence>
<dbReference type="EC" id="3.2.2.21" evidence="2"/>